<dbReference type="Pfam" id="PF13439">
    <property type="entry name" value="Glyco_transf_4"/>
    <property type="match status" value="1"/>
</dbReference>
<dbReference type="EMBL" id="JMTM01000004">
    <property type="protein sequence ID" value="OAZ05499.1"/>
    <property type="molecule type" value="Genomic_DNA"/>
</dbReference>
<dbReference type="Gene3D" id="3.40.50.2000">
    <property type="entry name" value="Glycogen Phosphorylase B"/>
    <property type="match status" value="2"/>
</dbReference>
<feature type="domain" description="Glycosyltransferase subfamily 4-like N-terminal" evidence="2">
    <location>
        <begin position="15"/>
        <end position="185"/>
    </location>
</feature>
<gene>
    <name evidence="3" type="primary">glgA_1</name>
    <name evidence="3" type="ORF">FLB_00290</name>
</gene>
<dbReference type="PATRIC" id="fig|29536.5.peg.30"/>
<feature type="domain" description="Glycosyl transferase family 1" evidence="1">
    <location>
        <begin position="198"/>
        <end position="378"/>
    </location>
</feature>
<name>A0A199XVZ3_9FLAO</name>
<dbReference type="InterPro" id="IPR001296">
    <property type="entry name" value="Glyco_trans_1"/>
</dbReference>
<evidence type="ECO:0000313" key="3">
    <source>
        <dbReference type="EMBL" id="OAZ05499.1"/>
    </source>
</evidence>
<dbReference type="Proteomes" id="UP000093807">
    <property type="component" value="Unassembled WGS sequence"/>
</dbReference>
<protein>
    <submittedName>
        <fullName evidence="3">Capsular glucan synthase</fullName>
        <ecNumber evidence="3">2.4.1.21</ecNumber>
    </submittedName>
</protein>
<dbReference type="InterPro" id="IPR028098">
    <property type="entry name" value="Glyco_trans_4-like_N"/>
</dbReference>
<keyword evidence="3" id="KW-0808">Transferase</keyword>
<dbReference type="CDD" id="cd03801">
    <property type="entry name" value="GT4_PimA-like"/>
    <property type="match status" value="1"/>
</dbReference>
<sequence>MKIALYSNEFPPHIYGGAGVHIDFLSQELAQLAQVEVRCFGAQSETTQNMHVQGITSSLTKMEDPSNAHIKMFHNLSKNVEMAQATPEADIVHCHTWYTHLAGVFTRELLQVPLILTTHSLETHRPWKVEQLGNGYFLSRWLEQHAYASADGVIAVSEQMKTDVIEAYGVAPEKVTVIHNGIDPDFYQPTFDDALLTELGIDPNIPFVLFVGRITRQKGISQLIAAAQHFNANCQIVLCAGAPDTPEIAAETEQLIAELKATREGVILISEMLPREKVKVLYSHARVFACPSLYEPFGIINLEAMSCETPVVGSAVGGIPEIIVEGQTGFLVPLAPVSRTDFNPANPQAFQHHFATKVNLLLDNEALANQMGKAGRQRVLQQFSWASIAKTTLAYYQEVIDRFEKEKA</sequence>
<dbReference type="GO" id="GO:0009011">
    <property type="term" value="F:alpha-1,4-glucan glucosyltransferase (ADP-glucose donor) activity"/>
    <property type="evidence" value="ECO:0007669"/>
    <property type="project" value="UniProtKB-EC"/>
</dbReference>
<reference evidence="3 4" key="1">
    <citation type="submission" date="2016-06" db="EMBL/GenBank/DDBJ databases">
        <title>Draft genome sequence of Flavobacterium succinicans strain DD5b.</title>
        <authorList>
            <person name="Poehlein A."/>
            <person name="Daniel R."/>
            <person name="Simeonova D.D."/>
        </authorList>
    </citation>
    <scope>NUCLEOTIDE SEQUENCE [LARGE SCALE GENOMIC DNA]</scope>
    <source>
        <strain evidence="3 4">DD5b</strain>
    </source>
</reference>
<evidence type="ECO:0000259" key="2">
    <source>
        <dbReference type="Pfam" id="PF13439"/>
    </source>
</evidence>
<comment type="caution">
    <text evidence="3">The sequence shown here is derived from an EMBL/GenBank/DDBJ whole genome shotgun (WGS) entry which is preliminary data.</text>
</comment>
<dbReference type="RefSeq" id="WP_064713938.1">
    <property type="nucleotide sequence ID" value="NZ_JMTM01000004.1"/>
</dbReference>
<keyword evidence="4" id="KW-1185">Reference proteome</keyword>
<dbReference type="InterPro" id="IPR050194">
    <property type="entry name" value="Glycosyltransferase_grp1"/>
</dbReference>
<keyword evidence="3" id="KW-0328">Glycosyltransferase</keyword>
<proteinExistence type="predicted"/>
<dbReference type="EC" id="2.4.1.21" evidence="3"/>
<evidence type="ECO:0000259" key="1">
    <source>
        <dbReference type="Pfam" id="PF00534"/>
    </source>
</evidence>
<accession>A0A199XVZ3</accession>
<evidence type="ECO:0000313" key="4">
    <source>
        <dbReference type="Proteomes" id="UP000093807"/>
    </source>
</evidence>
<dbReference type="PANTHER" id="PTHR45947">
    <property type="entry name" value="SULFOQUINOVOSYL TRANSFERASE SQD2"/>
    <property type="match status" value="1"/>
</dbReference>
<dbReference type="GO" id="GO:0009250">
    <property type="term" value="P:glucan biosynthetic process"/>
    <property type="evidence" value="ECO:0007669"/>
    <property type="project" value="InterPro"/>
</dbReference>
<dbReference type="SUPFAM" id="SSF53756">
    <property type="entry name" value="UDP-Glycosyltransferase/glycogen phosphorylase"/>
    <property type="match status" value="1"/>
</dbReference>
<dbReference type="InterPro" id="IPR011875">
    <property type="entry name" value="M1P_synthase"/>
</dbReference>
<dbReference type="NCBIfam" id="TIGR02149">
    <property type="entry name" value="glgA_Coryne"/>
    <property type="match status" value="1"/>
</dbReference>
<dbReference type="PANTHER" id="PTHR45947:SF3">
    <property type="entry name" value="SULFOQUINOVOSYL TRANSFERASE SQD2"/>
    <property type="match status" value="1"/>
</dbReference>
<dbReference type="Pfam" id="PF00534">
    <property type="entry name" value="Glycos_transf_1"/>
    <property type="match status" value="1"/>
</dbReference>
<dbReference type="AlphaFoldDB" id="A0A199XVZ3"/>
<organism evidence="3 4">
    <name type="scientific">Flavobacterium succinicans</name>
    <dbReference type="NCBI Taxonomy" id="29536"/>
    <lineage>
        <taxon>Bacteria</taxon>
        <taxon>Pseudomonadati</taxon>
        <taxon>Bacteroidota</taxon>
        <taxon>Flavobacteriia</taxon>
        <taxon>Flavobacteriales</taxon>
        <taxon>Flavobacteriaceae</taxon>
        <taxon>Flavobacterium</taxon>
    </lineage>
</organism>
<dbReference type="OrthoDB" id="9801609at2"/>